<dbReference type="Pfam" id="PF14292">
    <property type="entry name" value="SusE"/>
    <property type="match status" value="1"/>
</dbReference>
<sequence length="389" mass="42885">MVLTFKNFVIKQHMKTNYTKLLMLTLFSMILWSCDKDEDMIILKDGTEATLSASQTNLILKEEDKAKDAVTFSWTKSDFGYDAAVTYSLEFGKKGENFAKPEVIEVGNVMMKTMKVSDLNMVANKIGMKGFEEGEMEVRVKASVGASVASVYSAVTTLAVTPYLAEPEYPVIYLVGAAAENDWNNSKATPFFRDETDPFVYTLTSKLKAGDFKLLGMLGKWGPAWGMDAKINATSATIKFRPKESDPDVPNFTGLIPADGYYTITVSLRNNTLTVEPYGAGAGAPTYNSIGILGEFNGWGNDVMMTNSTFNPHLWYGEVTLPAKADPKALSELKFRVDKDWGTNWGAGADQTLWYGKGTPGSPNLKMQPGTYKVQFNDLTGNYVLVKQK</sequence>
<dbReference type="InterPro" id="IPR025970">
    <property type="entry name" value="SusE"/>
</dbReference>
<name>A0A839GSI4_9BACT</name>
<dbReference type="AlphaFoldDB" id="A0A839GSI4"/>
<keyword evidence="3" id="KW-1185">Reference proteome</keyword>
<evidence type="ECO:0000313" key="2">
    <source>
        <dbReference type="EMBL" id="MBA9077827.1"/>
    </source>
</evidence>
<dbReference type="GO" id="GO:0019867">
    <property type="term" value="C:outer membrane"/>
    <property type="evidence" value="ECO:0007669"/>
    <property type="project" value="InterPro"/>
</dbReference>
<proteinExistence type="predicted"/>
<dbReference type="EMBL" id="JACJIQ010000009">
    <property type="protein sequence ID" value="MBA9077827.1"/>
    <property type="molecule type" value="Genomic_DNA"/>
</dbReference>
<feature type="domain" description="SusE outer membrane protein" evidence="1">
    <location>
        <begin position="36"/>
        <end position="141"/>
    </location>
</feature>
<dbReference type="GO" id="GO:2001070">
    <property type="term" value="F:starch binding"/>
    <property type="evidence" value="ECO:0007669"/>
    <property type="project" value="InterPro"/>
</dbReference>
<dbReference type="Gene3D" id="2.60.40.3620">
    <property type="match status" value="2"/>
</dbReference>
<organism evidence="2 3">
    <name type="scientific">Rufibacter quisquiliarum</name>
    <dbReference type="NCBI Taxonomy" id="1549639"/>
    <lineage>
        <taxon>Bacteria</taxon>
        <taxon>Pseudomonadati</taxon>
        <taxon>Bacteroidota</taxon>
        <taxon>Cytophagia</taxon>
        <taxon>Cytophagales</taxon>
        <taxon>Hymenobacteraceae</taxon>
        <taxon>Rufibacter</taxon>
    </lineage>
</organism>
<dbReference type="Proteomes" id="UP000563094">
    <property type="component" value="Unassembled WGS sequence"/>
</dbReference>
<gene>
    <name evidence="2" type="ORF">FHS90_002546</name>
</gene>
<protein>
    <recommendedName>
        <fullName evidence="1">SusE outer membrane protein domain-containing protein</fullName>
    </recommendedName>
</protein>
<reference evidence="2 3" key="1">
    <citation type="submission" date="2020-08" db="EMBL/GenBank/DDBJ databases">
        <title>Genomic Encyclopedia of Type Strains, Phase IV (KMG-IV): sequencing the most valuable type-strain genomes for metagenomic binning, comparative biology and taxonomic classification.</title>
        <authorList>
            <person name="Goeker M."/>
        </authorList>
    </citation>
    <scope>NUCLEOTIDE SEQUENCE [LARGE SCALE GENOMIC DNA]</scope>
    <source>
        <strain evidence="2 3">DSM 29854</strain>
    </source>
</reference>
<evidence type="ECO:0000313" key="3">
    <source>
        <dbReference type="Proteomes" id="UP000563094"/>
    </source>
</evidence>
<comment type="caution">
    <text evidence="2">The sequence shown here is derived from an EMBL/GenBank/DDBJ whole genome shotgun (WGS) entry which is preliminary data.</text>
</comment>
<accession>A0A839GSI4</accession>
<evidence type="ECO:0000259" key="1">
    <source>
        <dbReference type="Pfam" id="PF14292"/>
    </source>
</evidence>